<proteinExistence type="inferred from homology"/>
<dbReference type="Pfam" id="PF21761">
    <property type="entry name" value="RedAm-like_C"/>
    <property type="match status" value="1"/>
</dbReference>
<dbReference type="InterPro" id="IPR006115">
    <property type="entry name" value="6PGDH_NADP-bd"/>
</dbReference>
<evidence type="ECO:0000259" key="4">
    <source>
        <dbReference type="Pfam" id="PF03446"/>
    </source>
</evidence>
<evidence type="ECO:0000256" key="1">
    <source>
        <dbReference type="ARBA" id="ARBA00009080"/>
    </source>
</evidence>
<dbReference type="InterPro" id="IPR051265">
    <property type="entry name" value="HIBADH-related_NP60_sf"/>
</dbReference>
<name>A0A0S4QP50_9ACTN</name>
<organism evidence="6 7">
    <name type="scientific">Parafrankia irregularis</name>
    <dbReference type="NCBI Taxonomy" id="795642"/>
    <lineage>
        <taxon>Bacteria</taxon>
        <taxon>Bacillati</taxon>
        <taxon>Actinomycetota</taxon>
        <taxon>Actinomycetes</taxon>
        <taxon>Frankiales</taxon>
        <taxon>Frankiaceae</taxon>
        <taxon>Parafrankia</taxon>
    </lineage>
</organism>
<dbReference type="AlphaFoldDB" id="A0A0S4QP50"/>
<feature type="signal peptide" evidence="3">
    <location>
        <begin position="1"/>
        <end position="23"/>
    </location>
</feature>
<keyword evidence="3" id="KW-0732">Signal</keyword>
<keyword evidence="2" id="KW-0560">Oxidoreductase</keyword>
<dbReference type="Gene3D" id="1.10.1040.10">
    <property type="entry name" value="N-(1-d-carboxylethyl)-l-norvaline Dehydrogenase, domain 2"/>
    <property type="match status" value="1"/>
</dbReference>
<sequence length="293" mass="30656">MTTPMTFLGLGAMGSALAAAALAAGRPSVVWNRTPDRARALGEHGATVARTVNEAITGGGPIIVCLLDHQSVHAVIDPVAASLSGRVLINLTTTTPNQARELAVWAVEHGITYLDGAIMAVPRMIGQPGAAILYSGSQAAFEENRELLGLWGHSDYFGTDPGMASLNDMAMLVGMYTMFAGFLQGAAMVGAEGVSATEFARRQTPFLAAMTGQLPALAATVDAEDYAGAGQQSLEFTEAALAALVTASVETGVNADVLRPVHDIVRRQITAGYGRQGTARIFEELRTSRNGRR</sequence>
<reference evidence="7" key="1">
    <citation type="submission" date="2015-11" db="EMBL/GenBank/DDBJ databases">
        <authorList>
            <person name="Varghese N."/>
        </authorList>
    </citation>
    <scope>NUCLEOTIDE SEQUENCE [LARGE SCALE GENOMIC DNA]</scope>
    <source>
        <strain evidence="7">DSM 45899</strain>
    </source>
</reference>
<feature type="chain" id="PRO_5038784428" evidence="3">
    <location>
        <begin position="24"/>
        <end position="293"/>
    </location>
</feature>
<dbReference type="PANTHER" id="PTHR43580">
    <property type="entry name" value="OXIDOREDUCTASE GLYR1-RELATED"/>
    <property type="match status" value="1"/>
</dbReference>
<dbReference type="InterPro" id="IPR036291">
    <property type="entry name" value="NAD(P)-bd_dom_sf"/>
</dbReference>
<dbReference type="RefSeq" id="WP_091276203.1">
    <property type="nucleotide sequence ID" value="NZ_FAOZ01000007.1"/>
</dbReference>
<dbReference type="InterPro" id="IPR013328">
    <property type="entry name" value="6PGD_dom2"/>
</dbReference>
<dbReference type="Pfam" id="PF03446">
    <property type="entry name" value="NAD_binding_2"/>
    <property type="match status" value="1"/>
</dbReference>
<evidence type="ECO:0000259" key="5">
    <source>
        <dbReference type="Pfam" id="PF21761"/>
    </source>
</evidence>
<dbReference type="InterPro" id="IPR015815">
    <property type="entry name" value="HIBADH-related"/>
</dbReference>
<dbReference type="InterPro" id="IPR048666">
    <property type="entry name" value="RedAm-like_C"/>
</dbReference>
<dbReference type="PANTHER" id="PTHR43580:SF2">
    <property type="entry name" value="CYTOKINE-LIKE NUCLEAR FACTOR N-PAC"/>
    <property type="match status" value="1"/>
</dbReference>
<protein>
    <submittedName>
        <fullName evidence="6">3-hydroxyisobutyrate dehydrogenase</fullName>
    </submittedName>
</protein>
<evidence type="ECO:0000256" key="2">
    <source>
        <dbReference type="ARBA" id="ARBA00023002"/>
    </source>
</evidence>
<dbReference type="Gene3D" id="3.40.50.720">
    <property type="entry name" value="NAD(P)-binding Rossmann-like Domain"/>
    <property type="match status" value="1"/>
</dbReference>
<evidence type="ECO:0000313" key="7">
    <source>
        <dbReference type="Proteomes" id="UP000198802"/>
    </source>
</evidence>
<keyword evidence="7" id="KW-1185">Reference proteome</keyword>
<evidence type="ECO:0000313" key="6">
    <source>
        <dbReference type="EMBL" id="CUU56250.1"/>
    </source>
</evidence>
<dbReference type="GO" id="GO:0050661">
    <property type="term" value="F:NADP binding"/>
    <property type="evidence" value="ECO:0007669"/>
    <property type="project" value="InterPro"/>
</dbReference>
<evidence type="ECO:0000256" key="3">
    <source>
        <dbReference type="SAM" id="SignalP"/>
    </source>
</evidence>
<comment type="similarity">
    <text evidence="1">Belongs to the HIBADH-related family.</text>
</comment>
<dbReference type="GO" id="GO:0016491">
    <property type="term" value="F:oxidoreductase activity"/>
    <property type="evidence" value="ECO:0007669"/>
    <property type="project" value="UniProtKB-KW"/>
</dbReference>
<dbReference type="EMBL" id="FAOZ01000007">
    <property type="protein sequence ID" value="CUU56250.1"/>
    <property type="molecule type" value="Genomic_DNA"/>
</dbReference>
<gene>
    <name evidence="6" type="ORF">Ga0074812_107134</name>
</gene>
<dbReference type="SUPFAM" id="SSF51735">
    <property type="entry name" value="NAD(P)-binding Rossmann-fold domains"/>
    <property type="match status" value="1"/>
</dbReference>
<dbReference type="PIRSF" id="PIRSF000103">
    <property type="entry name" value="HIBADH"/>
    <property type="match status" value="1"/>
</dbReference>
<accession>A0A0S4QP50</accession>
<feature type="domain" description="6-phosphogluconate dehydrogenase NADP-binding" evidence="4">
    <location>
        <begin position="6"/>
        <end position="153"/>
    </location>
</feature>
<dbReference type="Proteomes" id="UP000198802">
    <property type="component" value="Unassembled WGS sequence"/>
</dbReference>
<feature type="domain" description="NADPH-dependent reductive aminase-like C-terminal" evidence="5">
    <location>
        <begin position="160"/>
        <end position="286"/>
    </location>
</feature>